<accession>A0A6A1WND6</accession>
<evidence type="ECO:0000259" key="1">
    <source>
        <dbReference type="Pfam" id="PF13456"/>
    </source>
</evidence>
<dbReference type="InterPro" id="IPR036397">
    <property type="entry name" value="RNaseH_sf"/>
</dbReference>
<evidence type="ECO:0008006" key="5">
    <source>
        <dbReference type="Google" id="ProtNLM"/>
    </source>
</evidence>
<dbReference type="Gene3D" id="3.30.420.10">
    <property type="entry name" value="Ribonuclease H-like superfamily/Ribonuclease H"/>
    <property type="match status" value="1"/>
</dbReference>
<dbReference type="InterPro" id="IPR044730">
    <property type="entry name" value="RNase_H-like_dom_plant"/>
</dbReference>
<dbReference type="CDD" id="cd06222">
    <property type="entry name" value="RNase_H_like"/>
    <property type="match status" value="1"/>
</dbReference>
<keyword evidence="4" id="KW-1185">Reference proteome</keyword>
<protein>
    <recommendedName>
        <fullName evidence="5">Reverse transcriptase zinc-binding domain-containing protein</fullName>
    </recommendedName>
</protein>
<dbReference type="Proteomes" id="UP000516437">
    <property type="component" value="Chromosome 1"/>
</dbReference>
<gene>
    <name evidence="3" type="ORF">CJ030_MR1G021664</name>
</gene>
<dbReference type="Pfam" id="PF13456">
    <property type="entry name" value="RVT_3"/>
    <property type="match status" value="1"/>
</dbReference>
<dbReference type="InterPro" id="IPR002156">
    <property type="entry name" value="RNaseH_domain"/>
</dbReference>
<dbReference type="PANTHER" id="PTHR47074">
    <property type="entry name" value="BNAC02G40300D PROTEIN"/>
    <property type="match status" value="1"/>
</dbReference>
<dbReference type="InterPro" id="IPR012337">
    <property type="entry name" value="RNaseH-like_sf"/>
</dbReference>
<sequence>MLDEGNDWNSKLIRSIFPEDTADAILALRIAKVGETDSLFWPLEGLGEFSVKSAHKALVKHRNAAPSSLHFSQWKDLWHLKLHDQLKLLLWKVTWDGIPTKLKVADRIGGRGQLEGDLLCALCGEHLESLHQLLFICPYSRSVWSESPWQFNIALFGLGTVEEWVRIILHPHNSIGTPLEDQHLFQIFAVNAIDLVWGARNQVVHGGKESDPRELSRRVCNLSWEHRAACQKKLSLNKLQTWVTPPVDKTEVNVDVAIRQNFAVIAAIARDFYGKIQGVVTKQIKAARPLEGEAEATKLGLEPSVSSGFWELILEGDSELVVKAIQRWSQLSEWCIHSTVKEMLEVGKGLLSWQVEHVYRGANEMVHHFAR</sequence>
<dbReference type="GO" id="GO:0003676">
    <property type="term" value="F:nucleic acid binding"/>
    <property type="evidence" value="ECO:0007669"/>
    <property type="project" value="InterPro"/>
</dbReference>
<dbReference type="Pfam" id="PF13966">
    <property type="entry name" value="zf-RVT"/>
    <property type="match status" value="1"/>
</dbReference>
<dbReference type="SUPFAM" id="SSF53098">
    <property type="entry name" value="Ribonuclease H-like"/>
    <property type="match status" value="1"/>
</dbReference>
<dbReference type="InterPro" id="IPR026960">
    <property type="entry name" value="RVT-Znf"/>
</dbReference>
<evidence type="ECO:0000313" key="4">
    <source>
        <dbReference type="Proteomes" id="UP000516437"/>
    </source>
</evidence>
<feature type="domain" description="RNase H type-1" evidence="1">
    <location>
        <begin position="253"/>
        <end position="371"/>
    </location>
</feature>
<dbReference type="GO" id="GO:0004523">
    <property type="term" value="F:RNA-DNA hybrid ribonuclease activity"/>
    <property type="evidence" value="ECO:0007669"/>
    <property type="project" value="InterPro"/>
</dbReference>
<reference evidence="3 4" key="1">
    <citation type="journal article" date="2019" name="Plant Biotechnol. J.">
        <title>The red bayberry genome and genetic basis of sex determination.</title>
        <authorList>
            <person name="Jia H.M."/>
            <person name="Jia H.J."/>
            <person name="Cai Q.L."/>
            <person name="Wang Y."/>
            <person name="Zhao H.B."/>
            <person name="Yang W.F."/>
            <person name="Wang G.Y."/>
            <person name="Li Y.H."/>
            <person name="Zhan D.L."/>
            <person name="Shen Y.T."/>
            <person name="Niu Q.F."/>
            <person name="Chang L."/>
            <person name="Qiu J."/>
            <person name="Zhao L."/>
            <person name="Xie H.B."/>
            <person name="Fu W.Y."/>
            <person name="Jin J."/>
            <person name="Li X.W."/>
            <person name="Jiao Y."/>
            <person name="Zhou C.C."/>
            <person name="Tu T."/>
            <person name="Chai C.Y."/>
            <person name="Gao J.L."/>
            <person name="Fan L.J."/>
            <person name="van de Weg E."/>
            <person name="Wang J.Y."/>
            <person name="Gao Z.S."/>
        </authorList>
    </citation>
    <scope>NUCLEOTIDE SEQUENCE [LARGE SCALE GENOMIC DNA]</scope>
    <source>
        <tissue evidence="3">Leaves</tissue>
    </source>
</reference>
<proteinExistence type="predicted"/>
<name>A0A6A1WND6_9ROSI</name>
<dbReference type="InterPro" id="IPR052929">
    <property type="entry name" value="RNase_H-like_EbsB-rel"/>
</dbReference>
<evidence type="ECO:0000313" key="3">
    <source>
        <dbReference type="EMBL" id="KAB1226792.1"/>
    </source>
</evidence>
<organism evidence="3 4">
    <name type="scientific">Morella rubra</name>
    <name type="common">Chinese bayberry</name>
    <dbReference type="NCBI Taxonomy" id="262757"/>
    <lineage>
        <taxon>Eukaryota</taxon>
        <taxon>Viridiplantae</taxon>
        <taxon>Streptophyta</taxon>
        <taxon>Embryophyta</taxon>
        <taxon>Tracheophyta</taxon>
        <taxon>Spermatophyta</taxon>
        <taxon>Magnoliopsida</taxon>
        <taxon>eudicotyledons</taxon>
        <taxon>Gunneridae</taxon>
        <taxon>Pentapetalae</taxon>
        <taxon>rosids</taxon>
        <taxon>fabids</taxon>
        <taxon>Fagales</taxon>
        <taxon>Myricaceae</taxon>
        <taxon>Morella</taxon>
    </lineage>
</organism>
<dbReference type="OrthoDB" id="987126at2759"/>
<comment type="caution">
    <text evidence="3">The sequence shown here is derived from an EMBL/GenBank/DDBJ whole genome shotgun (WGS) entry which is preliminary data.</text>
</comment>
<feature type="domain" description="Reverse transcriptase zinc-binding" evidence="2">
    <location>
        <begin position="49"/>
        <end position="144"/>
    </location>
</feature>
<dbReference type="EMBL" id="RXIC02000019">
    <property type="protein sequence ID" value="KAB1226792.1"/>
    <property type="molecule type" value="Genomic_DNA"/>
</dbReference>
<dbReference type="AlphaFoldDB" id="A0A6A1WND6"/>
<dbReference type="PANTHER" id="PTHR47074:SF11">
    <property type="entry name" value="REVERSE TRANSCRIPTASE-LIKE PROTEIN"/>
    <property type="match status" value="1"/>
</dbReference>
<evidence type="ECO:0000259" key="2">
    <source>
        <dbReference type="Pfam" id="PF13966"/>
    </source>
</evidence>